<proteinExistence type="predicted"/>
<dbReference type="STRING" id="1423731.FC81_GL001847"/>
<protein>
    <recommendedName>
        <fullName evidence="1">HTH merR-type domain-containing protein</fullName>
    </recommendedName>
</protein>
<dbReference type="InterPro" id="IPR009061">
    <property type="entry name" value="DNA-bd_dom_put_sf"/>
</dbReference>
<reference evidence="2 3" key="1">
    <citation type="journal article" date="2015" name="Genome Announc.">
        <title>Expanding the biotechnology potential of lactobacilli through comparative genomics of 213 strains and associated genera.</title>
        <authorList>
            <person name="Sun Z."/>
            <person name="Harris H.M."/>
            <person name="McCann A."/>
            <person name="Guo C."/>
            <person name="Argimon S."/>
            <person name="Zhang W."/>
            <person name="Yang X."/>
            <person name="Jeffery I.B."/>
            <person name="Cooney J.C."/>
            <person name="Kagawa T.F."/>
            <person name="Liu W."/>
            <person name="Song Y."/>
            <person name="Salvetti E."/>
            <person name="Wrobel A."/>
            <person name="Rasinkangas P."/>
            <person name="Parkhill J."/>
            <person name="Rea M.C."/>
            <person name="O'Sullivan O."/>
            <person name="Ritari J."/>
            <person name="Douillard F.P."/>
            <person name="Paul Ross R."/>
            <person name="Yang R."/>
            <person name="Briner A.E."/>
            <person name="Felis G.E."/>
            <person name="de Vos W.M."/>
            <person name="Barrangou R."/>
            <person name="Klaenhammer T.R."/>
            <person name="Caufield P.W."/>
            <person name="Cui Y."/>
            <person name="Zhang H."/>
            <person name="O'Toole P.W."/>
        </authorList>
    </citation>
    <scope>NUCLEOTIDE SEQUENCE [LARGE SCALE GENOMIC DNA]</scope>
    <source>
        <strain evidence="2 3">DSM 19910</strain>
    </source>
</reference>
<dbReference type="Pfam" id="PF13411">
    <property type="entry name" value="MerR_1"/>
    <property type="match status" value="1"/>
</dbReference>
<accession>A0A0R1M635</accession>
<dbReference type="GO" id="GO:0006355">
    <property type="term" value="P:regulation of DNA-templated transcription"/>
    <property type="evidence" value="ECO:0007669"/>
    <property type="project" value="InterPro"/>
</dbReference>
<dbReference type="AlphaFoldDB" id="A0A0R1M635"/>
<gene>
    <name evidence="2" type="ORF">FC81_GL001847</name>
</gene>
<organism evidence="2 3">
    <name type="scientific">Liquorilactobacillus capillatus DSM 19910</name>
    <dbReference type="NCBI Taxonomy" id="1423731"/>
    <lineage>
        <taxon>Bacteria</taxon>
        <taxon>Bacillati</taxon>
        <taxon>Bacillota</taxon>
        <taxon>Bacilli</taxon>
        <taxon>Lactobacillales</taxon>
        <taxon>Lactobacillaceae</taxon>
        <taxon>Liquorilactobacillus</taxon>
    </lineage>
</organism>
<evidence type="ECO:0000313" key="2">
    <source>
        <dbReference type="EMBL" id="KRL03591.1"/>
    </source>
</evidence>
<sequence length="133" mass="15569">MRKVFEQSNLYLGFTELASITDVPQNKLRYWSQKGYIRTCDSNKKNHFKFDAVFQIYTIKFFQNKGFTLAAAAQKAAYYSQTFREIKAATHLRLQKIEKTPECTIIDLGQFDPDPSKRLILRVEGDQSRFELN</sequence>
<evidence type="ECO:0000313" key="3">
    <source>
        <dbReference type="Proteomes" id="UP000051621"/>
    </source>
</evidence>
<name>A0A0R1M635_9LACO</name>
<keyword evidence="3" id="KW-1185">Reference proteome</keyword>
<dbReference type="InterPro" id="IPR000551">
    <property type="entry name" value="MerR-type_HTH_dom"/>
</dbReference>
<dbReference type="GO" id="GO:0003677">
    <property type="term" value="F:DNA binding"/>
    <property type="evidence" value="ECO:0007669"/>
    <property type="project" value="InterPro"/>
</dbReference>
<evidence type="ECO:0000259" key="1">
    <source>
        <dbReference type="Pfam" id="PF13411"/>
    </source>
</evidence>
<dbReference type="Proteomes" id="UP000051621">
    <property type="component" value="Unassembled WGS sequence"/>
</dbReference>
<dbReference type="SUPFAM" id="SSF46955">
    <property type="entry name" value="Putative DNA-binding domain"/>
    <property type="match status" value="1"/>
</dbReference>
<feature type="domain" description="HTH merR-type" evidence="1">
    <location>
        <begin position="15"/>
        <end position="74"/>
    </location>
</feature>
<dbReference type="EMBL" id="AZEF01000002">
    <property type="protein sequence ID" value="KRL03591.1"/>
    <property type="molecule type" value="Genomic_DNA"/>
</dbReference>
<dbReference type="Gene3D" id="1.10.1660.10">
    <property type="match status" value="1"/>
</dbReference>
<comment type="caution">
    <text evidence="2">The sequence shown here is derived from an EMBL/GenBank/DDBJ whole genome shotgun (WGS) entry which is preliminary data.</text>
</comment>
<dbReference type="PATRIC" id="fig|1423731.3.peg.1895"/>